<keyword evidence="2 5" id="KW-0812">Transmembrane</keyword>
<dbReference type="GO" id="GO:0016020">
    <property type="term" value="C:membrane"/>
    <property type="evidence" value="ECO:0007669"/>
    <property type="project" value="UniProtKB-SubCell"/>
</dbReference>
<dbReference type="PROSITE" id="PS00216">
    <property type="entry name" value="SUGAR_TRANSPORT_1"/>
    <property type="match status" value="1"/>
</dbReference>
<evidence type="ECO:0000256" key="4">
    <source>
        <dbReference type="ARBA" id="ARBA00023136"/>
    </source>
</evidence>
<evidence type="ECO:0000256" key="5">
    <source>
        <dbReference type="SAM" id="Phobius"/>
    </source>
</evidence>
<gene>
    <name evidence="7" type="ORF">MEDL_47360</name>
</gene>
<dbReference type="Pfam" id="PF07690">
    <property type="entry name" value="MFS_1"/>
    <property type="match status" value="1"/>
</dbReference>
<dbReference type="GO" id="GO:0022857">
    <property type="term" value="F:transmembrane transporter activity"/>
    <property type="evidence" value="ECO:0007669"/>
    <property type="project" value="InterPro"/>
</dbReference>
<sequence length="370" mass="42384">MDEKSPLVQKQNRSSRWTREFVLSYALLYGFALNITGRAEPQFIYAYLKEHTDLNETNNVTTSKPKECGQNNEDNIQEQASSWTWYFTVSEYGVAIPIVILVGPMADRVGRKPILLWNAVFTFLSFAFRTVIVYMSMDLYWLIIAHVVSGISGTFYTFDLANHAIMADITDNKERSFLMVIFDSFLGISVTCAQLLTGYLIELTGYTYPFLITSVVLLLYILLVYVTLKDTCRQLETGPKLSISSFLMQIFTLFRQKSVVTVSIFHFILFFIVYILYYFPFNSFVTIRTLYQLGPPFCWNPVHVGWFGAGEDIELFIVATFIMKILQYVVVDETIAVLGFVSSVGCFVFYGLSNTDWMLYGGIYASKFID</sequence>
<feature type="transmembrane region" description="Helical" evidence="5">
    <location>
        <begin position="178"/>
        <end position="201"/>
    </location>
</feature>
<evidence type="ECO:0000256" key="2">
    <source>
        <dbReference type="ARBA" id="ARBA00022692"/>
    </source>
</evidence>
<evidence type="ECO:0000313" key="7">
    <source>
        <dbReference type="EMBL" id="CAG2234795.1"/>
    </source>
</evidence>
<evidence type="ECO:0000313" key="8">
    <source>
        <dbReference type="Proteomes" id="UP000683360"/>
    </source>
</evidence>
<feature type="transmembrane region" description="Helical" evidence="5">
    <location>
        <begin position="258"/>
        <end position="279"/>
    </location>
</feature>
<keyword evidence="8" id="KW-1185">Reference proteome</keyword>
<proteinExistence type="predicted"/>
<dbReference type="Proteomes" id="UP000683360">
    <property type="component" value="Unassembled WGS sequence"/>
</dbReference>
<dbReference type="InterPro" id="IPR036259">
    <property type="entry name" value="MFS_trans_sf"/>
</dbReference>
<comment type="subcellular location">
    <subcellularLocation>
        <location evidence="1">Membrane</location>
        <topology evidence="1">Multi-pass membrane protein</topology>
    </subcellularLocation>
</comment>
<name>A0A8S3U193_MYTED</name>
<keyword evidence="4 5" id="KW-0472">Membrane</keyword>
<protein>
    <submittedName>
        <fullName evidence="7">SLC46A1</fullName>
    </submittedName>
</protein>
<dbReference type="PANTHER" id="PTHR23507">
    <property type="entry name" value="ZGC:174356"/>
    <property type="match status" value="1"/>
</dbReference>
<dbReference type="OrthoDB" id="3026777at2759"/>
<feature type="transmembrane region" description="Helical" evidence="5">
    <location>
        <begin position="207"/>
        <end position="228"/>
    </location>
</feature>
<dbReference type="SUPFAM" id="SSF103473">
    <property type="entry name" value="MFS general substrate transporter"/>
    <property type="match status" value="1"/>
</dbReference>
<feature type="transmembrane region" description="Helical" evidence="5">
    <location>
        <begin position="114"/>
        <end position="133"/>
    </location>
</feature>
<feature type="domain" description="Major facilitator superfamily (MFS) profile" evidence="6">
    <location>
        <begin position="18"/>
        <end position="370"/>
    </location>
</feature>
<dbReference type="EMBL" id="CAJPWZ010002271">
    <property type="protein sequence ID" value="CAG2234795.1"/>
    <property type="molecule type" value="Genomic_DNA"/>
</dbReference>
<feature type="transmembrane region" description="Helical" evidence="5">
    <location>
        <begin position="334"/>
        <end position="352"/>
    </location>
</feature>
<keyword evidence="3 5" id="KW-1133">Transmembrane helix</keyword>
<dbReference type="AlphaFoldDB" id="A0A8S3U193"/>
<reference evidence="7" key="1">
    <citation type="submission" date="2021-03" db="EMBL/GenBank/DDBJ databases">
        <authorList>
            <person name="Bekaert M."/>
        </authorList>
    </citation>
    <scope>NUCLEOTIDE SEQUENCE</scope>
</reference>
<accession>A0A8S3U193</accession>
<feature type="transmembrane region" description="Helical" evidence="5">
    <location>
        <begin position="139"/>
        <end position="158"/>
    </location>
</feature>
<organism evidence="7 8">
    <name type="scientific">Mytilus edulis</name>
    <name type="common">Blue mussel</name>
    <dbReference type="NCBI Taxonomy" id="6550"/>
    <lineage>
        <taxon>Eukaryota</taxon>
        <taxon>Metazoa</taxon>
        <taxon>Spiralia</taxon>
        <taxon>Lophotrochozoa</taxon>
        <taxon>Mollusca</taxon>
        <taxon>Bivalvia</taxon>
        <taxon>Autobranchia</taxon>
        <taxon>Pteriomorphia</taxon>
        <taxon>Mytilida</taxon>
        <taxon>Mytiloidea</taxon>
        <taxon>Mytilidae</taxon>
        <taxon>Mytilinae</taxon>
        <taxon>Mytilus</taxon>
    </lineage>
</organism>
<dbReference type="InterPro" id="IPR020846">
    <property type="entry name" value="MFS_dom"/>
</dbReference>
<evidence type="ECO:0000259" key="6">
    <source>
        <dbReference type="PROSITE" id="PS50850"/>
    </source>
</evidence>
<dbReference type="Gene3D" id="1.20.1250.20">
    <property type="entry name" value="MFS general substrate transporter like domains"/>
    <property type="match status" value="1"/>
</dbReference>
<feature type="transmembrane region" description="Helical" evidence="5">
    <location>
        <begin position="83"/>
        <end position="102"/>
    </location>
</feature>
<comment type="caution">
    <text evidence="7">The sequence shown here is derived from an EMBL/GenBank/DDBJ whole genome shotgun (WGS) entry which is preliminary data.</text>
</comment>
<dbReference type="PANTHER" id="PTHR23507:SF1">
    <property type="entry name" value="FI18259P1-RELATED"/>
    <property type="match status" value="1"/>
</dbReference>
<evidence type="ECO:0000256" key="3">
    <source>
        <dbReference type="ARBA" id="ARBA00022989"/>
    </source>
</evidence>
<feature type="transmembrane region" description="Helical" evidence="5">
    <location>
        <begin position="21"/>
        <end position="39"/>
    </location>
</feature>
<evidence type="ECO:0000256" key="1">
    <source>
        <dbReference type="ARBA" id="ARBA00004141"/>
    </source>
</evidence>
<dbReference type="InterPro" id="IPR005829">
    <property type="entry name" value="Sugar_transporter_CS"/>
</dbReference>
<dbReference type="InterPro" id="IPR011701">
    <property type="entry name" value="MFS"/>
</dbReference>
<dbReference type="PROSITE" id="PS50850">
    <property type="entry name" value="MFS"/>
    <property type="match status" value="1"/>
</dbReference>